<dbReference type="InterPro" id="IPR011995">
    <property type="entry name" value="OMPdecase_type-2"/>
</dbReference>
<dbReference type="SUPFAM" id="SSF51366">
    <property type="entry name" value="Ribulose-phoshate binding barrel"/>
    <property type="match status" value="1"/>
</dbReference>
<dbReference type="InterPro" id="IPR018089">
    <property type="entry name" value="OMPdecase_AS"/>
</dbReference>
<organism evidence="9 10">
    <name type="scientific">Lichenibacterium minor</name>
    <dbReference type="NCBI Taxonomy" id="2316528"/>
    <lineage>
        <taxon>Bacteria</taxon>
        <taxon>Pseudomonadati</taxon>
        <taxon>Pseudomonadota</taxon>
        <taxon>Alphaproteobacteria</taxon>
        <taxon>Hyphomicrobiales</taxon>
        <taxon>Lichenihabitantaceae</taxon>
        <taxon>Lichenibacterium</taxon>
    </lineage>
</organism>
<evidence type="ECO:0000256" key="4">
    <source>
        <dbReference type="ARBA" id="ARBA00022975"/>
    </source>
</evidence>
<dbReference type="SMART" id="SM00934">
    <property type="entry name" value="OMPdecase"/>
    <property type="match status" value="1"/>
</dbReference>
<evidence type="ECO:0000256" key="7">
    <source>
        <dbReference type="HAMAP-Rule" id="MF_01215"/>
    </source>
</evidence>
<comment type="similarity">
    <text evidence="2 7">Belongs to the OMP decarboxylase family. Type 2 subfamily.</text>
</comment>
<comment type="caution">
    <text evidence="9">The sequence shown here is derived from an EMBL/GenBank/DDBJ whole genome shotgun (WGS) entry which is preliminary data.</text>
</comment>
<dbReference type="Gene3D" id="3.20.20.70">
    <property type="entry name" value="Aldolase class I"/>
    <property type="match status" value="1"/>
</dbReference>
<dbReference type="UniPathway" id="UPA00070">
    <property type="reaction ID" value="UER00120"/>
</dbReference>
<dbReference type="EC" id="4.1.1.23" evidence="7"/>
<dbReference type="PANTHER" id="PTHR43375">
    <property type="entry name" value="OROTIDINE 5'-PHOSPHATE DECARBOXYLASE"/>
    <property type="match status" value="1"/>
</dbReference>
<dbReference type="Pfam" id="PF00215">
    <property type="entry name" value="OMPdecase"/>
    <property type="match status" value="1"/>
</dbReference>
<evidence type="ECO:0000256" key="1">
    <source>
        <dbReference type="ARBA" id="ARBA00004861"/>
    </source>
</evidence>
<dbReference type="NCBIfam" id="TIGR02127">
    <property type="entry name" value="pyrF_sub2"/>
    <property type="match status" value="1"/>
</dbReference>
<evidence type="ECO:0000256" key="5">
    <source>
        <dbReference type="ARBA" id="ARBA00023239"/>
    </source>
</evidence>
<dbReference type="GO" id="GO:0044205">
    <property type="term" value="P:'de novo' UMP biosynthetic process"/>
    <property type="evidence" value="ECO:0007669"/>
    <property type="project" value="UniProtKB-UniRule"/>
</dbReference>
<gene>
    <name evidence="7 9" type="primary">pyrF</name>
    <name evidence="9" type="ORF">D3273_04710</name>
</gene>
<keyword evidence="3 7" id="KW-0210">Decarboxylase</keyword>
<accession>A0A4Q2UDW0</accession>
<keyword evidence="4 7" id="KW-0665">Pyrimidine biosynthesis</keyword>
<dbReference type="PROSITE" id="PS00156">
    <property type="entry name" value="OMPDECASE"/>
    <property type="match status" value="1"/>
</dbReference>
<sequence length="277" mass="28905">MLDARWDAGLFVSVGLDPDWDRLPASLRAAAGAEPSDDAKAGAVLRFCTAIVDATADLACAFKPNAAFFERFGAPGVAALGAVMRHIRAAAPDVPVIYDAKRGDIGSTNAGYVEDAFDRLGADAITVHPYLGAESLRPFLDRADRGTIVLVRTSNPGGGEFQDLAVGGEPLYRAVARRVADHWNGNRNCAVVVGATYPAELAAVRAIVGDMPILIPGVGAQGGDVRLTVEAGRDARGRGMVVNASRGIIYAGAGADFADAARAETLRLTGEIQSFNR</sequence>
<evidence type="ECO:0000256" key="3">
    <source>
        <dbReference type="ARBA" id="ARBA00022793"/>
    </source>
</evidence>
<dbReference type="GO" id="GO:0004590">
    <property type="term" value="F:orotidine-5'-phosphate decarboxylase activity"/>
    <property type="evidence" value="ECO:0007669"/>
    <property type="project" value="UniProtKB-UniRule"/>
</dbReference>
<dbReference type="CDD" id="cd04725">
    <property type="entry name" value="OMP_decarboxylase_like"/>
    <property type="match status" value="1"/>
</dbReference>
<dbReference type="InterPro" id="IPR001754">
    <property type="entry name" value="OMPdeCOase_dom"/>
</dbReference>
<feature type="active site" description="Proton donor" evidence="7">
    <location>
        <position position="101"/>
    </location>
</feature>
<dbReference type="OrthoDB" id="9808470at2"/>
<evidence type="ECO:0000256" key="2">
    <source>
        <dbReference type="ARBA" id="ARBA00008847"/>
    </source>
</evidence>
<keyword evidence="10" id="KW-1185">Reference proteome</keyword>
<evidence type="ECO:0000313" key="9">
    <source>
        <dbReference type="EMBL" id="RYC33286.1"/>
    </source>
</evidence>
<dbReference type="Proteomes" id="UP000290759">
    <property type="component" value="Unassembled WGS sequence"/>
</dbReference>
<evidence type="ECO:0000313" key="10">
    <source>
        <dbReference type="Proteomes" id="UP000290759"/>
    </source>
</evidence>
<feature type="domain" description="Orotidine 5'-phosphate decarboxylase" evidence="8">
    <location>
        <begin position="11"/>
        <end position="261"/>
    </location>
</feature>
<dbReference type="EMBL" id="QYBB01000003">
    <property type="protein sequence ID" value="RYC33286.1"/>
    <property type="molecule type" value="Genomic_DNA"/>
</dbReference>
<evidence type="ECO:0000259" key="8">
    <source>
        <dbReference type="SMART" id="SM00934"/>
    </source>
</evidence>
<dbReference type="InterPro" id="IPR011060">
    <property type="entry name" value="RibuloseP-bd_barrel"/>
</dbReference>
<name>A0A4Q2UDW0_9HYPH</name>
<comment type="pathway">
    <text evidence="1 7">Pyrimidine metabolism; UMP biosynthesis via de novo pathway; UMP from orotate: step 2/2.</text>
</comment>
<protein>
    <recommendedName>
        <fullName evidence="7">Orotidine 5'-phosphate decarboxylase</fullName>
        <ecNumber evidence="7">4.1.1.23</ecNumber>
    </recommendedName>
    <alternativeName>
        <fullName evidence="7">OMP decarboxylase</fullName>
        <shortName evidence="7">OMPDCase</shortName>
        <shortName evidence="7">OMPdecase</shortName>
    </alternativeName>
</protein>
<dbReference type="InterPro" id="IPR013785">
    <property type="entry name" value="Aldolase_TIM"/>
</dbReference>
<dbReference type="AlphaFoldDB" id="A0A4Q2UDW0"/>
<reference evidence="9 10" key="2">
    <citation type="submission" date="2019-02" db="EMBL/GenBank/DDBJ databases">
        <title>'Lichenibacterium ramalinii' gen. nov. sp. nov., 'Lichenibacterium minor' gen. nov. sp. nov.</title>
        <authorList>
            <person name="Pankratov T."/>
        </authorList>
    </citation>
    <scope>NUCLEOTIDE SEQUENCE [LARGE SCALE GENOMIC DNA]</scope>
    <source>
        <strain evidence="9 10">RmlP026</strain>
    </source>
</reference>
<comment type="catalytic activity">
    <reaction evidence="6 7">
        <text>orotidine 5'-phosphate + H(+) = UMP + CO2</text>
        <dbReference type="Rhea" id="RHEA:11596"/>
        <dbReference type="ChEBI" id="CHEBI:15378"/>
        <dbReference type="ChEBI" id="CHEBI:16526"/>
        <dbReference type="ChEBI" id="CHEBI:57538"/>
        <dbReference type="ChEBI" id="CHEBI:57865"/>
        <dbReference type="EC" id="4.1.1.23"/>
    </reaction>
</comment>
<dbReference type="PANTHER" id="PTHR43375:SF1">
    <property type="entry name" value="OROTIDINE 5'-PHOSPHATE DECARBOXYLASE"/>
    <property type="match status" value="1"/>
</dbReference>
<dbReference type="HAMAP" id="MF_01215">
    <property type="entry name" value="OMPdecase_type2"/>
    <property type="match status" value="1"/>
</dbReference>
<dbReference type="GO" id="GO:0006207">
    <property type="term" value="P:'de novo' pyrimidine nucleobase biosynthetic process"/>
    <property type="evidence" value="ECO:0007669"/>
    <property type="project" value="InterPro"/>
</dbReference>
<reference evidence="9 10" key="1">
    <citation type="submission" date="2018-12" db="EMBL/GenBank/DDBJ databases">
        <authorList>
            <person name="Grouzdev D.S."/>
            <person name="Krutkina M.S."/>
        </authorList>
    </citation>
    <scope>NUCLEOTIDE SEQUENCE [LARGE SCALE GENOMIC DNA]</scope>
    <source>
        <strain evidence="9 10">RmlP026</strain>
    </source>
</reference>
<evidence type="ECO:0000256" key="6">
    <source>
        <dbReference type="ARBA" id="ARBA00049157"/>
    </source>
</evidence>
<keyword evidence="5 7" id="KW-0456">Lyase</keyword>
<proteinExistence type="inferred from homology"/>